<proteinExistence type="predicted"/>
<gene>
    <name evidence="1" type="ORF">LX99_04559</name>
</gene>
<comment type="caution">
    <text evidence="1">The sequence shown here is derived from an EMBL/GenBank/DDBJ whole genome shotgun (WGS) entry which is preliminary data.</text>
</comment>
<organism evidence="1 2">
    <name type="scientific">Mucilaginibacter oryzae</name>
    <dbReference type="NCBI Taxonomy" id="468058"/>
    <lineage>
        <taxon>Bacteria</taxon>
        <taxon>Pseudomonadati</taxon>
        <taxon>Bacteroidota</taxon>
        <taxon>Sphingobacteriia</taxon>
        <taxon>Sphingobacteriales</taxon>
        <taxon>Sphingobacteriaceae</taxon>
        <taxon>Mucilaginibacter</taxon>
    </lineage>
</organism>
<evidence type="ECO:0000313" key="1">
    <source>
        <dbReference type="EMBL" id="PWK70851.1"/>
    </source>
</evidence>
<accession>A0A316H1A6</accession>
<protein>
    <submittedName>
        <fullName evidence="1">Uncharacterized protein</fullName>
    </submittedName>
</protein>
<dbReference type="Proteomes" id="UP000245678">
    <property type="component" value="Unassembled WGS sequence"/>
</dbReference>
<name>A0A316H1A6_9SPHI</name>
<dbReference type="AlphaFoldDB" id="A0A316H1A6"/>
<evidence type="ECO:0000313" key="2">
    <source>
        <dbReference type="Proteomes" id="UP000245678"/>
    </source>
</evidence>
<keyword evidence="2" id="KW-1185">Reference proteome</keyword>
<dbReference type="RefSeq" id="WP_109609889.1">
    <property type="nucleotide sequence ID" value="NZ_QGHA01000014.1"/>
</dbReference>
<sequence length="220" mass="25037">MPKYTIPDLFVPGFNEIASLNDEKLEAILLAIESLKIGDGPEFLSSVLKEAKILNGIDVYEISITIFSIINLIFDDEIDDVESLLDDLILSYKDHATGRKKLQLDKLKINLFSLLSNRSKLNLTIKALKLGVEFEKTFSKSRIFTDIRVVFGPDIKNDKQSALLIHNLQLEYKKNGSDKKLFMTMDSDDLRNLKIQIERALEKETSLRATNNISFIDINL</sequence>
<dbReference type="EMBL" id="QGHA01000014">
    <property type="protein sequence ID" value="PWK70851.1"/>
    <property type="molecule type" value="Genomic_DNA"/>
</dbReference>
<reference evidence="1 2" key="1">
    <citation type="submission" date="2018-05" db="EMBL/GenBank/DDBJ databases">
        <title>Genomic Encyclopedia of Archaeal and Bacterial Type Strains, Phase II (KMG-II): from individual species to whole genera.</title>
        <authorList>
            <person name="Goeker M."/>
        </authorList>
    </citation>
    <scope>NUCLEOTIDE SEQUENCE [LARGE SCALE GENOMIC DNA]</scope>
    <source>
        <strain evidence="1 2">DSM 19975</strain>
    </source>
</reference>